<organism evidence="3 4">
    <name type="scientific">Cercophora samala</name>
    <dbReference type="NCBI Taxonomy" id="330535"/>
    <lineage>
        <taxon>Eukaryota</taxon>
        <taxon>Fungi</taxon>
        <taxon>Dikarya</taxon>
        <taxon>Ascomycota</taxon>
        <taxon>Pezizomycotina</taxon>
        <taxon>Sordariomycetes</taxon>
        <taxon>Sordariomycetidae</taxon>
        <taxon>Sordariales</taxon>
        <taxon>Lasiosphaeriaceae</taxon>
        <taxon>Cercophora</taxon>
    </lineage>
</organism>
<feature type="compositionally biased region" description="Low complexity" evidence="1">
    <location>
        <begin position="193"/>
        <end position="211"/>
    </location>
</feature>
<dbReference type="EMBL" id="JAULSY010000151">
    <property type="protein sequence ID" value="KAK0661591.1"/>
    <property type="molecule type" value="Genomic_DNA"/>
</dbReference>
<protein>
    <submittedName>
        <fullName evidence="3">Uncharacterized protein</fullName>
    </submittedName>
</protein>
<evidence type="ECO:0000313" key="3">
    <source>
        <dbReference type="EMBL" id="KAK0661591.1"/>
    </source>
</evidence>
<keyword evidence="2" id="KW-1133">Transmembrane helix</keyword>
<dbReference type="Proteomes" id="UP001174997">
    <property type="component" value="Unassembled WGS sequence"/>
</dbReference>
<dbReference type="AlphaFoldDB" id="A0AA39YZS8"/>
<accession>A0AA39YZS8</accession>
<keyword evidence="2" id="KW-0812">Transmembrane</keyword>
<evidence type="ECO:0000256" key="2">
    <source>
        <dbReference type="SAM" id="Phobius"/>
    </source>
</evidence>
<feature type="transmembrane region" description="Helical" evidence="2">
    <location>
        <begin position="215"/>
        <end position="239"/>
    </location>
</feature>
<feature type="region of interest" description="Disordered" evidence="1">
    <location>
        <begin position="173"/>
        <end position="211"/>
    </location>
</feature>
<sequence>MAVYNPNISNGTCYYTEDTPTKGDFIPCGNEALQVWPCCHTGSYCLSLGEANACWDKTSGNTYVAGCTDPSFTDPNCLYKRDPFHAQEWVAINQACKNLNAASSPDTTNWTGCKVPDNSTELVKLSLDACTPYCNKDQILYPGSSSLAAYASLPTIPGSSIFWQNNYVPPTAPAAGYTPGKTRGVVPTYTGKPSTSSSSSPASPQSEGLSPGAKAGIGVGAVIGGILLLLILAWSIVLCRRKRRRQKELEIGHYNSIHGGGIHNGGHHGHGGAMMAGVHSPGGFSQGHYSQQDVMTVSSATAVHPSPPPPFHSGLYYAHAGSPPGELPGTTVGGGQSPGQKSELPADERFSVQLPT</sequence>
<evidence type="ECO:0000256" key="1">
    <source>
        <dbReference type="SAM" id="MobiDB-lite"/>
    </source>
</evidence>
<feature type="region of interest" description="Disordered" evidence="1">
    <location>
        <begin position="311"/>
        <end position="356"/>
    </location>
</feature>
<name>A0AA39YZS8_9PEZI</name>
<evidence type="ECO:0000313" key="4">
    <source>
        <dbReference type="Proteomes" id="UP001174997"/>
    </source>
</evidence>
<reference evidence="3" key="1">
    <citation type="submission" date="2023-06" db="EMBL/GenBank/DDBJ databases">
        <title>Genome-scale phylogeny and comparative genomics of the fungal order Sordariales.</title>
        <authorList>
            <consortium name="Lawrence Berkeley National Laboratory"/>
            <person name="Hensen N."/>
            <person name="Bonometti L."/>
            <person name="Westerberg I."/>
            <person name="Brannstrom I.O."/>
            <person name="Guillou S."/>
            <person name="Cros-Aarteil S."/>
            <person name="Calhoun S."/>
            <person name="Haridas S."/>
            <person name="Kuo A."/>
            <person name="Mondo S."/>
            <person name="Pangilinan J."/>
            <person name="Riley R."/>
            <person name="Labutti K."/>
            <person name="Andreopoulos B."/>
            <person name="Lipzen A."/>
            <person name="Chen C."/>
            <person name="Yanf M."/>
            <person name="Daum C."/>
            <person name="Ng V."/>
            <person name="Clum A."/>
            <person name="Steindorff A."/>
            <person name="Ohm R."/>
            <person name="Martin F."/>
            <person name="Silar P."/>
            <person name="Natvig D."/>
            <person name="Lalanne C."/>
            <person name="Gautier V."/>
            <person name="Ament-Velasquez S.L."/>
            <person name="Kruys A."/>
            <person name="Hutchinson M.I."/>
            <person name="Powell A.J."/>
            <person name="Barry K."/>
            <person name="Miller A.N."/>
            <person name="Grigoriev I.V."/>
            <person name="Debuchy R."/>
            <person name="Gladieux P."/>
            <person name="Thoren M.H."/>
            <person name="Johannesson H."/>
        </authorList>
    </citation>
    <scope>NUCLEOTIDE SEQUENCE</scope>
    <source>
        <strain evidence="3">CBS 307.81</strain>
    </source>
</reference>
<keyword evidence="4" id="KW-1185">Reference proteome</keyword>
<proteinExistence type="predicted"/>
<gene>
    <name evidence="3" type="ORF">QBC41DRAFT_307350</name>
</gene>
<comment type="caution">
    <text evidence="3">The sequence shown here is derived from an EMBL/GenBank/DDBJ whole genome shotgun (WGS) entry which is preliminary data.</text>
</comment>
<keyword evidence="2" id="KW-0472">Membrane</keyword>